<comment type="caution">
    <text evidence="4">The sequence shown here is derived from an EMBL/GenBank/DDBJ whole genome shotgun (WGS) entry which is preliminary data.</text>
</comment>
<feature type="domain" description="C4-type zinc ribbon" evidence="2">
    <location>
        <begin position="198"/>
        <end position="229"/>
    </location>
</feature>
<evidence type="ECO:0000313" key="4">
    <source>
        <dbReference type="EMBL" id="OYD17283.1"/>
    </source>
</evidence>
<dbReference type="AlphaFoldDB" id="A0A235BY56"/>
<keyword evidence="1" id="KW-0175">Coiled coil</keyword>
<proteinExistence type="predicted"/>
<dbReference type="Proteomes" id="UP000215215">
    <property type="component" value="Unassembled WGS sequence"/>
</dbReference>
<dbReference type="PANTHER" id="PTHR39082">
    <property type="entry name" value="PHOSPHOLIPASE C-BETA-2-RELATED"/>
    <property type="match status" value="1"/>
</dbReference>
<evidence type="ECO:0000256" key="1">
    <source>
        <dbReference type="SAM" id="Coils"/>
    </source>
</evidence>
<evidence type="ECO:0000259" key="3">
    <source>
        <dbReference type="Pfam" id="PF24481"/>
    </source>
</evidence>
<accession>A0A235BY56</accession>
<name>A0A235BY56_UNCW3</name>
<dbReference type="InterPro" id="IPR056003">
    <property type="entry name" value="CT398_CC_hairpin"/>
</dbReference>
<dbReference type="Gene3D" id="1.10.287.1490">
    <property type="match status" value="1"/>
</dbReference>
<dbReference type="Pfam" id="PF24481">
    <property type="entry name" value="CT398_CC"/>
    <property type="match status" value="1"/>
</dbReference>
<dbReference type="PANTHER" id="PTHR39082:SF1">
    <property type="entry name" value="SCAVENGER RECEPTOR CLASS A MEMBER 3"/>
    <property type="match status" value="1"/>
</dbReference>
<sequence>MKKVLKKLCELQAVDSDIAAFRIKLIEIPKKEQTSDENVKRAEEIVQDIDAELRKKEIFRETTERETREARMSLSKHNTQLLMAKTNREYSALLKEIEEEQKSIEKAEEETITNIMEMEELSKKLEKRKKELEEIKRKEKAERENLSKMRKQLEMEIEQKSAERQQIATHISASYLTTYERIRKGRGNAVVTVKDGMCTGCNTLLPPQFITLVRNGRKIYTCEQCGRILVWHEDVE</sequence>
<feature type="domain" description="CT398-like coiled coil hairpin" evidence="3">
    <location>
        <begin position="12"/>
        <end position="186"/>
    </location>
</feature>
<dbReference type="Pfam" id="PF02591">
    <property type="entry name" value="Zn_ribbon_9"/>
    <property type="match status" value="1"/>
</dbReference>
<dbReference type="InterPro" id="IPR052376">
    <property type="entry name" value="Oxidative_Scav/Glycosyltrans"/>
</dbReference>
<reference evidence="4 5" key="1">
    <citation type="submission" date="2017-07" db="EMBL/GenBank/DDBJ databases">
        <title>Recovery of genomes from metagenomes via a dereplication, aggregation, and scoring strategy.</title>
        <authorList>
            <person name="Sieber C.M."/>
            <person name="Probst A.J."/>
            <person name="Sharrar A."/>
            <person name="Thomas B.C."/>
            <person name="Hess M."/>
            <person name="Tringe S.G."/>
            <person name="Banfield J.F."/>
        </authorList>
    </citation>
    <scope>NUCLEOTIDE SEQUENCE [LARGE SCALE GENOMIC DNA]</scope>
    <source>
        <strain evidence="4">JGI_Cruoil_03_44_89</strain>
    </source>
</reference>
<dbReference type="InterPro" id="IPR003743">
    <property type="entry name" value="Zf-RING_7"/>
</dbReference>
<feature type="coiled-coil region" evidence="1">
    <location>
        <begin position="83"/>
        <end position="170"/>
    </location>
</feature>
<organism evidence="4 5">
    <name type="scientific">candidate division WOR-3 bacterium JGI_Cruoil_03_44_89</name>
    <dbReference type="NCBI Taxonomy" id="1973748"/>
    <lineage>
        <taxon>Bacteria</taxon>
        <taxon>Bacteria division WOR-3</taxon>
    </lineage>
</organism>
<dbReference type="EMBL" id="NOZQ01000026">
    <property type="protein sequence ID" value="OYD17283.1"/>
    <property type="molecule type" value="Genomic_DNA"/>
</dbReference>
<protein>
    <submittedName>
        <fullName evidence="4">Uncharacterized protein</fullName>
    </submittedName>
</protein>
<evidence type="ECO:0000259" key="2">
    <source>
        <dbReference type="Pfam" id="PF02591"/>
    </source>
</evidence>
<gene>
    <name evidence="4" type="ORF">CH333_01415</name>
</gene>
<evidence type="ECO:0000313" key="5">
    <source>
        <dbReference type="Proteomes" id="UP000215215"/>
    </source>
</evidence>